<sequence length="221" mass="23888">LPLHLWPADPLKSFSDLRRRPPGLLRAATAESRRRLDSPQSKAKQRHHRSAACAPSSELLRACPQQQPPSLAAWPAPAQSYKRLRASYTAALKAAARIQVSRFALIRSSTQLNPGRSASSSQQTLRSTEQYHCIIRPAAPSATPTTSSRTCPFPLAFVLASPLQAAAQLGPNGTAKLSLVSTSSRRLALQPSNLSLPPTRVLLPAQLIPLGLSIRRPHPSQ</sequence>
<proteinExistence type="predicted"/>
<organism evidence="2 3">
    <name type="scientific">Trichoderma arundinaceum</name>
    <dbReference type="NCBI Taxonomy" id="490622"/>
    <lineage>
        <taxon>Eukaryota</taxon>
        <taxon>Fungi</taxon>
        <taxon>Dikarya</taxon>
        <taxon>Ascomycota</taxon>
        <taxon>Pezizomycotina</taxon>
        <taxon>Sordariomycetes</taxon>
        <taxon>Hypocreomycetidae</taxon>
        <taxon>Hypocreales</taxon>
        <taxon>Hypocreaceae</taxon>
        <taxon>Trichoderma</taxon>
    </lineage>
</organism>
<protein>
    <submittedName>
        <fullName evidence="2">Uncharacterized protein</fullName>
    </submittedName>
</protein>
<reference evidence="2 3" key="1">
    <citation type="journal article" date="2018" name="PLoS Pathog.">
        <title>Evolution of structural diversity of trichothecenes, a family of toxins produced by plant pathogenic and entomopathogenic fungi.</title>
        <authorList>
            <person name="Proctor R.H."/>
            <person name="McCormick S.P."/>
            <person name="Kim H.S."/>
            <person name="Cardoza R.E."/>
            <person name="Stanley A.M."/>
            <person name="Lindo L."/>
            <person name="Kelly A."/>
            <person name="Brown D.W."/>
            <person name="Lee T."/>
            <person name="Vaughan M.M."/>
            <person name="Alexander N.J."/>
            <person name="Busman M."/>
            <person name="Gutierrez S."/>
        </authorList>
    </citation>
    <scope>NUCLEOTIDE SEQUENCE [LARGE SCALE GENOMIC DNA]</scope>
    <source>
        <strain evidence="2 3">IBT 40837</strain>
    </source>
</reference>
<name>A0A395N6T9_TRIAR</name>
<dbReference type="Proteomes" id="UP000266272">
    <property type="component" value="Unassembled WGS sequence"/>
</dbReference>
<evidence type="ECO:0000313" key="3">
    <source>
        <dbReference type="Proteomes" id="UP000266272"/>
    </source>
</evidence>
<feature type="region of interest" description="Disordered" evidence="1">
    <location>
        <begin position="17"/>
        <end position="55"/>
    </location>
</feature>
<gene>
    <name evidence="2" type="ORF">TARUN_10437</name>
</gene>
<accession>A0A395N6T9</accession>
<evidence type="ECO:0000313" key="2">
    <source>
        <dbReference type="EMBL" id="RFU71825.1"/>
    </source>
</evidence>
<dbReference type="EMBL" id="PXOA01001179">
    <property type="protein sequence ID" value="RFU71825.1"/>
    <property type="molecule type" value="Genomic_DNA"/>
</dbReference>
<dbReference type="AlphaFoldDB" id="A0A395N6T9"/>
<keyword evidence="3" id="KW-1185">Reference proteome</keyword>
<evidence type="ECO:0000256" key="1">
    <source>
        <dbReference type="SAM" id="MobiDB-lite"/>
    </source>
</evidence>
<feature type="non-terminal residue" evidence="2">
    <location>
        <position position="1"/>
    </location>
</feature>
<comment type="caution">
    <text evidence="2">The sequence shown here is derived from an EMBL/GenBank/DDBJ whole genome shotgun (WGS) entry which is preliminary data.</text>
</comment>